<dbReference type="KEGG" id="spu:583977"/>
<evidence type="ECO:0000256" key="1">
    <source>
        <dbReference type="ARBA" id="ARBA00004496"/>
    </source>
</evidence>
<evidence type="ECO:0000313" key="6">
    <source>
        <dbReference type="EnsemblMetazoa" id="XP_030847534"/>
    </source>
</evidence>
<evidence type="ECO:0000256" key="2">
    <source>
        <dbReference type="ARBA" id="ARBA00022490"/>
    </source>
</evidence>
<dbReference type="PANTHER" id="PTHR11242:SF0">
    <property type="entry name" value="TPR_REGION DOMAIN-CONTAINING PROTEIN"/>
    <property type="match status" value="1"/>
</dbReference>
<name>A0A7M7P894_STRPU</name>
<dbReference type="Gene3D" id="3.10.50.40">
    <property type="match status" value="1"/>
</dbReference>
<dbReference type="RefSeq" id="XP_030847534.1">
    <property type="nucleotide sequence ID" value="XM_030991674.1"/>
</dbReference>
<keyword evidence="2" id="KW-0963">Cytoplasm</keyword>
<proteinExistence type="predicted"/>
<comment type="subcellular location">
    <subcellularLocation>
        <location evidence="1">Cytoplasm</location>
    </subcellularLocation>
</comment>
<dbReference type="EnsemblMetazoa" id="XM_030991674">
    <property type="protein sequence ID" value="XP_030847534"/>
    <property type="gene ID" value="LOC583977"/>
</dbReference>
<dbReference type="AlphaFoldDB" id="A0A7M7P894"/>
<dbReference type="GeneID" id="583977"/>
<dbReference type="FunFam" id="1.25.40.10:FF:000052">
    <property type="entry name" value="Aryl-hydrocarbon-interacting protein-like 1"/>
    <property type="match status" value="1"/>
</dbReference>
<dbReference type="Gene3D" id="1.25.40.10">
    <property type="entry name" value="Tetratricopeptide repeat domain"/>
    <property type="match status" value="1"/>
</dbReference>
<sequence length="328" mass="37426">METGLGTGLGYGIRKSIVHPGKGNLPLYPDGTKVTFHYKCSRCDEDQTVIEDTKKVKKPMELLTGKSFKFELWENALKTMRPEEVSDFVCEPQHLASYPPVEAKLRAFRHGKKIEEEKHCCGMAQVHQSGLGYDDLDSLMNGPVPLRFTMEVVSVEEPGQHRLEAWAMNDEQKKAVLPQLREEGNRLYKKGDYEKAAEKYAEALGCLENLLLHEKPNSSEWLDLDGDKIPFLLNFAQCKLHMKEYYQVIEHTTTVLEKEDDNVKALYRRAKAHAACWNFREARQDFAEAMKLDSKLTGAIRKELAVIEEAEKAKDAEDKTKMQGLFAK</sequence>
<dbReference type="Pfam" id="PF23322">
    <property type="entry name" value="PPIase_AIP"/>
    <property type="match status" value="1"/>
</dbReference>
<reference evidence="7" key="1">
    <citation type="submission" date="2015-02" db="EMBL/GenBank/DDBJ databases">
        <title>Genome sequencing for Strongylocentrotus purpuratus.</title>
        <authorList>
            <person name="Murali S."/>
            <person name="Liu Y."/>
            <person name="Vee V."/>
            <person name="English A."/>
            <person name="Wang M."/>
            <person name="Skinner E."/>
            <person name="Han Y."/>
            <person name="Muzny D.M."/>
            <person name="Worley K.C."/>
            <person name="Gibbs R.A."/>
        </authorList>
    </citation>
    <scope>NUCLEOTIDE SEQUENCE</scope>
</reference>
<dbReference type="InterPro" id="IPR039663">
    <property type="entry name" value="AIP/AIPL1/TTC9"/>
</dbReference>
<dbReference type="OrthoDB" id="5829758at2759"/>
<evidence type="ECO:0000313" key="7">
    <source>
        <dbReference type="Proteomes" id="UP000007110"/>
    </source>
</evidence>
<dbReference type="FunCoup" id="A0A7M7P894">
    <property type="interactions" value="875"/>
</dbReference>
<organism evidence="6 7">
    <name type="scientific">Strongylocentrotus purpuratus</name>
    <name type="common">Purple sea urchin</name>
    <dbReference type="NCBI Taxonomy" id="7668"/>
    <lineage>
        <taxon>Eukaryota</taxon>
        <taxon>Metazoa</taxon>
        <taxon>Echinodermata</taxon>
        <taxon>Eleutherozoa</taxon>
        <taxon>Echinozoa</taxon>
        <taxon>Echinoidea</taxon>
        <taxon>Euechinoidea</taxon>
        <taxon>Echinacea</taxon>
        <taxon>Camarodonta</taxon>
        <taxon>Echinidea</taxon>
        <taxon>Strongylocentrotidae</taxon>
        <taxon>Strongylocentrotus</taxon>
    </lineage>
</organism>
<keyword evidence="4" id="KW-0802">TPR repeat</keyword>
<dbReference type="InterPro" id="IPR011990">
    <property type="entry name" value="TPR-like_helical_dom_sf"/>
</dbReference>
<dbReference type="InterPro" id="IPR056277">
    <property type="entry name" value="PPIase_AIP"/>
</dbReference>
<dbReference type="GO" id="GO:0005737">
    <property type="term" value="C:cytoplasm"/>
    <property type="evidence" value="ECO:0007669"/>
    <property type="project" value="UniProtKB-SubCell"/>
</dbReference>
<dbReference type="InterPro" id="IPR019734">
    <property type="entry name" value="TPR_rpt"/>
</dbReference>
<feature type="domain" description="AIP/AIPL N-terminal FKBP-type PPIase" evidence="5">
    <location>
        <begin position="27"/>
        <end position="153"/>
    </location>
</feature>
<evidence type="ECO:0000259" key="5">
    <source>
        <dbReference type="Pfam" id="PF23322"/>
    </source>
</evidence>
<dbReference type="SMART" id="SM00028">
    <property type="entry name" value="TPR"/>
    <property type="match status" value="3"/>
</dbReference>
<protein>
    <recommendedName>
        <fullName evidence="5">AIP/AIPL N-terminal FKBP-type PPIase domain-containing protein</fullName>
    </recommendedName>
</protein>
<reference evidence="6" key="2">
    <citation type="submission" date="2021-01" db="UniProtKB">
        <authorList>
            <consortium name="EnsemblMetazoa"/>
        </authorList>
    </citation>
    <scope>IDENTIFICATION</scope>
</reference>
<evidence type="ECO:0000256" key="4">
    <source>
        <dbReference type="ARBA" id="ARBA00022803"/>
    </source>
</evidence>
<evidence type="ECO:0000256" key="3">
    <source>
        <dbReference type="ARBA" id="ARBA00022737"/>
    </source>
</evidence>
<dbReference type="SUPFAM" id="SSF54534">
    <property type="entry name" value="FKBP-like"/>
    <property type="match status" value="1"/>
</dbReference>
<keyword evidence="7" id="KW-1185">Reference proteome</keyword>
<dbReference type="Proteomes" id="UP000007110">
    <property type="component" value="Unassembled WGS sequence"/>
</dbReference>
<keyword evidence="3" id="KW-0677">Repeat</keyword>
<dbReference type="InParanoid" id="A0A7M7P894"/>
<accession>A0A7M7P894</accession>
<dbReference type="OMA" id="SHCCGMM"/>
<dbReference type="PANTHER" id="PTHR11242">
    <property type="entry name" value="ARYL HYDROCARBON RECEPTOR INTERACTING PROTEIN RELATED"/>
    <property type="match status" value="1"/>
</dbReference>
<dbReference type="SUPFAM" id="SSF48452">
    <property type="entry name" value="TPR-like"/>
    <property type="match status" value="1"/>
</dbReference>
<dbReference type="InterPro" id="IPR046357">
    <property type="entry name" value="PPIase_dom_sf"/>
</dbReference>
<dbReference type="GO" id="GO:0003755">
    <property type="term" value="F:peptidyl-prolyl cis-trans isomerase activity"/>
    <property type="evidence" value="ECO:0007669"/>
    <property type="project" value="InterPro"/>
</dbReference>